<organism evidence="3">
    <name type="scientific">marine metagenome</name>
    <dbReference type="NCBI Taxonomy" id="408172"/>
    <lineage>
        <taxon>unclassified sequences</taxon>
        <taxon>metagenomes</taxon>
        <taxon>ecological metagenomes</taxon>
    </lineage>
</organism>
<name>A0A382ETU6_9ZZZZ</name>
<reference evidence="3" key="1">
    <citation type="submission" date="2018-05" db="EMBL/GenBank/DDBJ databases">
        <authorList>
            <person name="Lanie J.A."/>
            <person name="Ng W.-L."/>
            <person name="Kazmierczak K.M."/>
            <person name="Andrzejewski T.M."/>
            <person name="Davidsen T.M."/>
            <person name="Wayne K.J."/>
            <person name="Tettelin H."/>
            <person name="Glass J.I."/>
            <person name="Rusch D."/>
            <person name="Podicherti R."/>
            <person name="Tsui H.-C.T."/>
            <person name="Winkler M.E."/>
        </authorList>
    </citation>
    <scope>NUCLEOTIDE SEQUENCE</scope>
</reference>
<dbReference type="EMBL" id="UINC01046174">
    <property type="protein sequence ID" value="SVB53845.1"/>
    <property type="molecule type" value="Genomic_DNA"/>
</dbReference>
<keyword evidence="1" id="KW-1133">Transmembrane helix</keyword>
<proteinExistence type="predicted"/>
<feature type="transmembrane region" description="Helical" evidence="1">
    <location>
        <begin position="12"/>
        <end position="33"/>
    </location>
</feature>
<evidence type="ECO:0000259" key="2">
    <source>
        <dbReference type="Pfam" id="PF06181"/>
    </source>
</evidence>
<evidence type="ECO:0000313" key="3">
    <source>
        <dbReference type="EMBL" id="SVB53845.1"/>
    </source>
</evidence>
<evidence type="ECO:0000256" key="1">
    <source>
        <dbReference type="SAM" id="Phobius"/>
    </source>
</evidence>
<protein>
    <recommendedName>
        <fullName evidence="2">Urate oxidase N-terminal domain-containing protein</fullName>
    </recommendedName>
</protein>
<feature type="domain" description="Urate oxidase N-terminal" evidence="2">
    <location>
        <begin position="6"/>
        <end position="123"/>
    </location>
</feature>
<sequence>MEIAWQDWVGMMIRWLHLATGIAWIGTSFYFIWLDQSLRRGGQVPEGVQGESWIVHGGGFYHVQKYMVAPERLPAELHWFKYEAYFTWLSGFALLGVMYYWGAESFLMDPDRTPFSANVSILVS</sequence>
<accession>A0A382ETU6</accession>
<feature type="transmembrane region" description="Helical" evidence="1">
    <location>
        <begin position="82"/>
        <end position="101"/>
    </location>
</feature>
<dbReference type="AlphaFoldDB" id="A0A382ETU6"/>
<dbReference type="InterPro" id="IPR010389">
    <property type="entry name" value="Urate_ox_N"/>
</dbReference>
<keyword evidence="1" id="KW-0472">Membrane</keyword>
<keyword evidence="1" id="KW-0812">Transmembrane</keyword>
<feature type="non-terminal residue" evidence="3">
    <location>
        <position position="124"/>
    </location>
</feature>
<gene>
    <name evidence="3" type="ORF">METZ01_LOCUS206699</name>
</gene>
<dbReference type="Pfam" id="PF06181">
    <property type="entry name" value="Urate_ox_N"/>
    <property type="match status" value="1"/>
</dbReference>